<feature type="transmembrane region" description="Helical" evidence="1">
    <location>
        <begin position="70"/>
        <end position="91"/>
    </location>
</feature>
<evidence type="ECO:0000256" key="1">
    <source>
        <dbReference type="SAM" id="Phobius"/>
    </source>
</evidence>
<dbReference type="RefSeq" id="WP_331244118.1">
    <property type="nucleotide sequence ID" value="NZ_JAQSGJ010000035.1"/>
</dbReference>
<keyword evidence="1" id="KW-0812">Transmembrane</keyword>
<name>A0ABU7T1J1_9LACO</name>
<organism evidence="2 3">
    <name type="scientific">Schleiferilactobacillus harbinensis</name>
    <dbReference type="NCBI Taxonomy" id="304207"/>
    <lineage>
        <taxon>Bacteria</taxon>
        <taxon>Bacillati</taxon>
        <taxon>Bacillota</taxon>
        <taxon>Bacilli</taxon>
        <taxon>Lactobacillales</taxon>
        <taxon>Lactobacillaceae</taxon>
        <taxon>Schleiferilactobacillus</taxon>
    </lineage>
</organism>
<sequence>MAKVMLLNWWFQIIAAGEAQNFWDAVKKFLADTKTNLTMVSWGVFVVAVIVAGIMFAFGRSASELAKSMIGKVIIGVILVSFAVAIISTIASMGGQTPSFG</sequence>
<evidence type="ECO:0000313" key="3">
    <source>
        <dbReference type="Proteomes" id="UP001330016"/>
    </source>
</evidence>
<dbReference type="InterPro" id="IPR007039">
    <property type="entry name" value="TrbC/VirB2"/>
</dbReference>
<dbReference type="Pfam" id="PF04956">
    <property type="entry name" value="TrbC"/>
    <property type="match status" value="1"/>
</dbReference>
<keyword evidence="1" id="KW-1133">Transmembrane helix</keyword>
<gene>
    <name evidence="2" type="ORF">PS435_11365</name>
</gene>
<evidence type="ECO:0000313" key="2">
    <source>
        <dbReference type="EMBL" id="MEE6716458.1"/>
    </source>
</evidence>
<keyword evidence="3" id="KW-1185">Reference proteome</keyword>
<protein>
    <submittedName>
        <fullName evidence="2">TrbC/VirB2 family protein</fullName>
    </submittedName>
</protein>
<proteinExistence type="predicted"/>
<accession>A0ABU7T1J1</accession>
<feature type="transmembrane region" description="Helical" evidence="1">
    <location>
        <begin position="40"/>
        <end position="58"/>
    </location>
</feature>
<keyword evidence="1" id="KW-0472">Membrane</keyword>
<dbReference type="Proteomes" id="UP001330016">
    <property type="component" value="Unassembled WGS sequence"/>
</dbReference>
<dbReference type="EMBL" id="JAQSGK010000035">
    <property type="protein sequence ID" value="MEE6716458.1"/>
    <property type="molecule type" value="Genomic_DNA"/>
</dbReference>
<reference evidence="2 3" key="1">
    <citation type="submission" date="2023-02" db="EMBL/GenBank/DDBJ databases">
        <title>The predominant lactic acid bacteria and yeasts involved in the spontaneous fermentation of millet during the production of the traditional porridge Hausa koko in Ghana.</title>
        <authorList>
            <person name="Atter A."/>
            <person name="Diaz M."/>
        </authorList>
    </citation>
    <scope>NUCLEOTIDE SEQUENCE [LARGE SCALE GENOMIC DNA]</scope>
    <source>
        <strain evidence="2 3">FI11640</strain>
    </source>
</reference>
<comment type="caution">
    <text evidence="2">The sequence shown here is derived from an EMBL/GenBank/DDBJ whole genome shotgun (WGS) entry which is preliminary data.</text>
</comment>